<keyword evidence="4" id="KW-0479">Metal-binding</keyword>
<comment type="similarity">
    <text evidence="3">Belongs to the Nudix hydrolase family. NudC subfamily.</text>
</comment>
<dbReference type="PROSITE" id="PS51462">
    <property type="entry name" value="NUDIX"/>
    <property type="match status" value="1"/>
</dbReference>
<dbReference type="Pfam" id="PF00293">
    <property type="entry name" value="NUDIX"/>
    <property type="match status" value="1"/>
</dbReference>
<dbReference type="InterPro" id="IPR050241">
    <property type="entry name" value="NAD-cap_RNA_hydrolase_NudC"/>
</dbReference>
<dbReference type="SUPFAM" id="SSF55811">
    <property type="entry name" value="Nudix"/>
    <property type="match status" value="1"/>
</dbReference>
<name>A0A9D1MEV2_9FIRM</name>
<dbReference type="GO" id="GO:0005829">
    <property type="term" value="C:cytosol"/>
    <property type="evidence" value="ECO:0007669"/>
    <property type="project" value="TreeGrafter"/>
</dbReference>
<dbReference type="EMBL" id="DVMZ01000086">
    <property type="protein sequence ID" value="HIU59110.1"/>
    <property type="molecule type" value="Genomic_DNA"/>
</dbReference>
<comment type="caution">
    <text evidence="9">The sequence shown here is derived from an EMBL/GenBank/DDBJ whole genome shotgun (WGS) entry which is preliminary data.</text>
</comment>
<keyword evidence="6" id="KW-0460">Magnesium</keyword>
<dbReference type="Proteomes" id="UP000824081">
    <property type="component" value="Unassembled WGS sequence"/>
</dbReference>
<keyword evidence="5" id="KW-0378">Hydrolase</keyword>
<reference evidence="9" key="2">
    <citation type="journal article" date="2021" name="PeerJ">
        <title>Extensive microbial diversity within the chicken gut microbiome revealed by metagenomics and culture.</title>
        <authorList>
            <person name="Gilroy R."/>
            <person name="Ravi A."/>
            <person name="Getino M."/>
            <person name="Pursley I."/>
            <person name="Horton D.L."/>
            <person name="Alikhan N.F."/>
            <person name="Baker D."/>
            <person name="Gharbi K."/>
            <person name="Hall N."/>
            <person name="Watson M."/>
            <person name="Adriaenssens E.M."/>
            <person name="Foster-Nyarko E."/>
            <person name="Jarju S."/>
            <person name="Secka A."/>
            <person name="Antonio M."/>
            <person name="Oren A."/>
            <person name="Chaudhuri R.R."/>
            <person name="La Ragione R."/>
            <person name="Hildebrand F."/>
            <person name="Pallen M.J."/>
        </authorList>
    </citation>
    <scope>NUCLEOTIDE SEQUENCE</scope>
    <source>
        <strain evidence="9">11687</strain>
    </source>
</reference>
<dbReference type="PANTHER" id="PTHR42904:SF6">
    <property type="entry name" value="NAD-CAPPED RNA HYDROLASE NUDT12"/>
    <property type="match status" value="1"/>
</dbReference>
<dbReference type="GO" id="GO:0035529">
    <property type="term" value="F:NADH pyrophosphatase activity"/>
    <property type="evidence" value="ECO:0007669"/>
    <property type="project" value="TreeGrafter"/>
</dbReference>
<dbReference type="InterPro" id="IPR015797">
    <property type="entry name" value="NUDIX_hydrolase-like_dom_sf"/>
</dbReference>
<evidence type="ECO:0000259" key="8">
    <source>
        <dbReference type="PROSITE" id="PS51462"/>
    </source>
</evidence>
<dbReference type="Gene3D" id="3.90.79.10">
    <property type="entry name" value="Nucleoside Triphosphate Pyrophosphohydrolase"/>
    <property type="match status" value="1"/>
</dbReference>
<evidence type="ECO:0000313" key="10">
    <source>
        <dbReference type="Proteomes" id="UP000824081"/>
    </source>
</evidence>
<evidence type="ECO:0000256" key="4">
    <source>
        <dbReference type="ARBA" id="ARBA00022723"/>
    </source>
</evidence>
<sequence length="164" mass="18957">MYCRQCGEKLTLRFCENEGLVPYCDKCEAYMFPQFNVAVSMVVTNRAQDKILLAKHVEDEEFILFAGYIKKGENAEKTVPREIKEELGLNVVKAKYMSSRYHAQRDVLMLNFIVVVEDAPIKLKKDEIAEARWCSPDEALQLIRKGTTAEFFLINAVKELKRKI</sequence>
<proteinExistence type="inferred from homology"/>
<gene>
    <name evidence="9" type="ORF">IAC57_03305</name>
</gene>
<reference evidence="9" key="1">
    <citation type="submission" date="2020-10" db="EMBL/GenBank/DDBJ databases">
        <authorList>
            <person name="Gilroy R."/>
        </authorList>
    </citation>
    <scope>NUCLEOTIDE SEQUENCE</scope>
    <source>
        <strain evidence="9">11687</strain>
    </source>
</reference>
<dbReference type="AlphaFoldDB" id="A0A9D1MEV2"/>
<dbReference type="PANTHER" id="PTHR42904">
    <property type="entry name" value="NUDIX HYDROLASE, NUDC SUBFAMILY"/>
    <property type="match status" value="1"/>
</dbReference>
<dbReference type="InterPro" id="IPR020084">
    <property type="entry name" value="NUDIX_hydrolase_CS"/>
</dbReference>
<feature type="domain" description="Nudix hydrolase" evidence="8">
    <location>
        <begin position="34"/>
        <end position="156"/>
    </location>
</feature>
<evidence type="ECO:0000256" key="7">
    <source>
        <dbReference type="ARBA" id="ARBA00023679"/>
    </source>
</evidence>
<comment type="cofactor">
    <cofactor evidence="1">
        <name>Mg(2+)</name>
        <dbReference type="ChEBI" id="CHEBI:18420"/>
    </cofactor>
</comment>
<evidence type="ECO:0000313" key="9">
    <source>
        <dbReference type="EMBL" id="HIU59110.1"/>
    </source>
</evidence>
<dbReference type="PROSITE" id="PS00893">
    <property type="entry name" value="NUDIX_BOX"/>
    <property type="match status" value="1"/>
</dbReference>
<dbReference type="GO" id="GO:0006742">
    <property type="term" value="P:NADP+ catabolic process"/>
    <property type="evidence" value="ECO:0007669"/>
    <property type="project" value="TreeGrafter"/>
</dbReference>
<dbReference type="GO" id="GO:0046872">
    <property type="term" value="F:metal ion binding"/>
    <property type="evidence" value="ECO:0007669"/>
    <property type="project" value="UniProtKB-KW"/>
</dbReference>
<dbReference type="GO" id="GO:0019677">
    <property type="term" value="P:NAD+ catabolic process"/>
    <property type="evidence" value="ECO:0007669"/>
    <property type="project" value="TreeGrafter"/>
</dbReference>
<protein>
    <submittedName>
        <fullName evidence="9">NUDIX domain-containing protein</fullName>
    </submittedName>
</protein>
<organism evidence="9 10">
    <name type="scientific">Candidatus Scatosoma pullistercoris</name>
    <dbReference type="NCBI Taxonomy" id="2840934"/>
    <lineage>
        <taxon>Bacteria</taxon>
        <taxon>Bacillati</taxon>
        <taxon>Bacillota</taxon>
        <taxon>Clostridia</taxon>
        <taxon>Candidatus Scatosoma</taxon>
    </lineage>
</organism>
<evidence type="ECO:0000256" key="3">
    <source>
        <dbReference type="ARBA" id="ARBA00009595"/>
    </source>
</evidence>
<evidence type="ECO:0000256" key="6">
    <source>
        <dbReference type="ARBA" id="ARBA00022842"/>
    </source>
</evidence>
<evidence type="ECO:0000256" key="5">
    <source>
        <dbReference type="ARBA" id="ARBA00022801"/>
    </source>
</evidence>
<evidence type="ECO:0000256" key="1">
    <source>
        <dbReference type="ARBA" id="ARBA00001946"/>
    </source>
</evidence>
<accession>A0A9D1MEV2</accession>
<comment type="catalytic activity">
    <reaction evidence="7">
        <text>a 5'-end NAD(+)-phospho-ribonucleoside in mRNA + H2O = a 5'-end phospho-adenosine-phospho-ribonucleoside in mRNA + beta-nicotinamide D-ribonucleotide + 2 H(+)</text>
        <dbReference type="Rhea" id="RHEA:60876"/>
        <dbReference type="Rhea" id="RHEA-COMP:15698"/>
        <dbReference type="Rhea" id="RHEA-COMP:15719"/>
        <dbReference type="ChEBI" id="CHEBI:14649"/>
        <dbReference type="ChEBI" id="CHEBI:15377"/>
        <dbReference type="ChEBI" id="CHEBI:15378"/>
        <dbReference type="ChEBI" id="CHEBI:144029"/>
        <dbReference type="ChEBI" id="CHEBI:144051"/>
    </reaction>
    <physiologicalReaction direction="left-to-right" evidence="7">
        <dbReference type="Rhea" id="RHEA:60877"/>
    </physiologicalReaction>
</comment>
<dbReference type="InterPro" id="IPR000086">
    <property type="entry name" value="NUDIX_hydrolase_dom"/>
</dbReference>
<comment type="cofactor">
    <cofactor evidence="2">
        <name>Zn(2+)</name>
        <dbReference type="ChEBI" id="CHEBI:29105"/>
    </cofactor>
</comment>
<evidence type="ECO:0000256" key="2">
    <source>
        <dbReference type="ARBA" id="ARBA00001947"/>
    </source>
</evidence>